<proteinExistence type="predicted"/>
<name>A0A6M3JH84_9ZZZZ</name>
<protein>
    <submittedName>
        <fullName evidence="1">Uncharacterized protein</fullName>
    </submittedName>
</protein>
<reference evidence="1" key="1">
    <citation type="submission" date="2020-03" db="EMBL/GenBank/DDBJ databases">
        <title>The deep terrestrial virosphere.</title>
        <authorList>
            <person name="Holmfeldt K."/>
            <person name="Nilsson E."/>
            <person name="Simone D."/>
            <person name="Lopez-Fernandez M."/>
            <person name="Wu X."/>
            <person name="de Brujin I."/>
            <person name="Lundin D."/>
            <person name="Andersson A."/>
            <person name="Bertilsson S."/>
            <person name="Dopson M."/>
        </authorList>
    </citation>
    <scope>NUCLEOTIDE SEQUENCE</scope>
    <source>
        <strain evidence="1">MM415A04515</strain>
    </source>
</reference>
<sequence>MAGKLYMRNPGDKVCRHRCAIIAKKMMEKGVAFDLVFGVPTWSDKRHVRIEYWKDGELVILEPMWSDAKIQSFISDDRWAYVPGDIANIRVISWVNKVLAEIGEEPYRGK</sequence>
<evidence type="ECO:0000313" key="1">
    <source>
        <dbReference type="EMBL" id="QJA69519.1"/>
    </source>
</evidence>
<gene>
    <name evidence="1" type="ORF">MM415A04515_0001</name>
</gene>
<dbReference type="AlphaFoldDB" id="A0A6M3JH84"/>
<organism evidence="1">
    <name type="scientific">viral metagenome</name>
    <dbReference type="NCBI Taxonomy" id="1070528"/>
    <lineage>
        <taxon>unclassified sequences</taxon>
        <taxon>metagenomes</taxon>
        <taxon>organismal metagenomes</taxon>
    </lineage>
</organism>
<dbReference type="EMBL" id="MT141713">
    <property type="protein sequence ID" value="QJA69519.1"/>
    <property type="molecule type" value="Genomic_DNA"/>
</dbReference>
<accession>A0A6M3JH84</accession>